<dbReference type="InterPro" id="IPR000160">
    <property type="entry name" value="GGDEF_dom"/>
</dbReference>
<dbReference type="SMART" id="SM00065">
    <property type="entry name" value="GAF"/>
    <property type="match status" value="1"/>
</dbReference>
<dbReference type="SMART" id="SM00052">
    <property type="entry name" value="EAL"/>
    <property type="match status" value="1"/>
</dbReference>
<dbReference type="Gene3D" id="3.30.450.40">
    <property type="match status" value="1"/>
</dbReference>
<dbReference type="InterPro" id="IPR050706">
    <property type="entry name" value="Cyclic-di-GMP_PDE-like"/>
</dbReference>
<dbReference type="InterPro" id="IPR035919">
    <property type="entry name" value="EAL_sf"/>
</dbReference>
<dbReference type="PANTHER" id="PTHR33121">
    <property type="entry name" value="CYCLIC DI-GMP PHOSPHODIESTERASE PDEF"/>
    <property type="match status" value="1"/>
</dbReference>
<dbReference type="InterPro" id="IPR029016">
    <property type="entry name" value="GAF-like_dom_sf"/>
</dbReference>
<dbReference type="AlphaFoldDB" id="A0A1H3R0P3"/>
<accession>A0A1H3R0P3</accession>
<dbReference type="InterPro" id="IPR001633">
    <property type="entry name" value="EAL_dom"/>
</dbReference>
<evidence type="ECO:0000259" key="1">
    <source>
        <dbReference type="PROSITE" id="PS50883"/>
    </source>
</evidence>
<dbReference type="PROSITE" id="PS50883">
    <property type="entry name" value="EAL"/>
    <property type="match status" value="1"/>
</dbReference>
<evidence type="ECO:0000313" key="2">
    <source>
        <dbReference type="EMBL" id="SDZ18818.1"/>
    </source>
</evidence>
<dbReference type="SUPFAM" id="SSF55781">
    <property type="entry name" value="GAF domain-like"/>
    <property type="match status" value="1"/>
</dbReference>
<dbReference type="CDD" id="cd01948">
    <property type="entry name" value="EAL"/>
    <property type="match status" value="1"/>
</dbReference>
<evidence type="ECO:0000313" key="3">
    <source>
        <dbReference type="Proteomes" id="UP000183417"/>
    </source>
</evidence>
<organism evidence="2 3">
    <name type="scientific">Delftia lacustris</name>
    <dbReference type="NCBI Taxonomy" id="558537"/>
    <lineage>
        <taxon>Bacteria</taxon>
        <taxon>Pseudomonadati</taxon>
        <taxon>Pseudomonadota</taxon>
        <taxon>Betaproteobacteria</taxon>
        <taxon>Burkholderiales</taxon>
        <taxon>Comamonadaceae</taxon>
        <taxon>Delftia</taxon>
    </lineage>
</organism>
<dbReference type="InterPro" id="IPR043128">
    <property type="entry name" value="Rev_trsase/Diguanyl_cyclase"/>
</dbReference>
<sequence>MLTRWTTESEKEQLLGLQTAEILDMTARREFQRITQLTSQMFMVPIAIITVLDEHRQWFKAPVGVDMDGSLRTDAFCDHTIRNEGIMVIPDTHLDRRFSGNALVTGQPNIRFYAGVPLIMNSGHAIGSLCIIDTRPRTFSEEQGRQLAAMAAIVQAQIQYHHSIGKVDEVTGLHNRSQLQSDLNSLCIVAPQEARSLVLMEAINHCSLLEMSNALGLNYVEQLLRDIAKAVTDMTGPHATVYHVGLARFAWIISAGRQEDEEALVRQLLKHLQKPITSADLRFELQPRAGVVRFRLAQAEVDDVIRKAMVSVQQAGHNHRSLHRYEENEDSRQRRSYRLLRDFGHALDKGQLRLVYQPKFDNRSFSCKGLEALIRWKHPEMGEIPPSEFIPLVEATPLIHGLTRFVIKTALAQVAAWKAESLDLQVSINVSPRNLDEVDFPDYLNAMCSQYGVALENIVIECTESDVLTGHGTVQALQHIRKLGIQVALDDFGAAYSNLASLKNLPAEILKIDRSMVCDVDTNERALAVLKSIMTMASDLGYRLVAEGVDSAEVFDLLVSLGFDEIQGYYFSRPMEASEIRKFVEERNRYAQGK</sequence>
<reference evidence="2 3" key="1">
    <citation type="submission" date="2016-10" db="EMBL/GenBank/DDBJ databases">
        <authorList>
            <person name="de Groot N.N."/>
        </authorList>
    </citation>
    <scope>NUCLEOTIDE SEQUENCE [LARGE SCALE GENOMIC DNA]</scope>
    <source>
        <strain evidence="2 3">LMG 24775</strain>
    </source>
</reference>
<dbReference type="EMBL" id="FNPE01000014">
    <property type="protein sequence ID" value="SDZ18818.1"/>
    <property type="molecule type" value="Genomic_DNA"/>
</dbReference>
<dbReference type="SMART" id="SM00267">
    <property type="entry name" value="GGDEF"/>
    <property type="match status" value="1"/>
</dbReference>
<dbReference type="InterPro" id="IPR003018">
    <property type="entry name" value="GAF"/>
</dbReference>
<dbReference type="InterPro" id="IPR029787">
    <property type="entry name" value="Nucleotide_cyclase"/>
</dbReference>
<dbReference type="RefSeq" id="WP_074922899.1">
    <property type="nucleotide sequence ID" value="NZ_CP141274.1"/>
</dbReference>
<dbReference type="PANTHER" id="PTHR33121:SF19">
    <property type="entry name" value="CYCLIC DI-GMP PHOSPHODIESTERASE PA2567"/>
    <property type="match status" value="1"/>
</dbReference>
<name>A0A1H3R0P3_9BURK</name>
<dbReference type="SUPFAM" id="SSF55073">
    <property type="entry name" value="Nucleotide cyclase"/>
    <property type="match status" value="1"/>
</dbReference>
<dbReference type="GeneID" id="94691705"/>
<feature type="domain" description="EAL" evidence="1">
    <location>
        <begin position="336"/>
        <end position="588"/>
    </location>
</feature>
<proteinExistence type="predicted"/>
<dbReference type="SUPFAM" id="SSF141868">
    <property type="entry name" value="EAL domain-like"/>
    <property type="match status" value="1"/>
</dbReference>
<dbReference type="Pfam" id="PF00990">
    <property type="entry name" value="GGDEF"/>
    <property type="match status" value="1"/>
</dbReference>
<dbReference type="GO" id="GO:0071111">
    <property type="term" value="F:cyclic-guanylate-specific phosphodiesterase activity"/>
    <property type="evidence" value="ECO:0007669"/>
    <property type="project" value="InterPro"/>
</dbReference>
<protein>
    <submittedName>
        <fullName evidence="2">EAL domain, c-di-GMP-specific phosphodiesterase class I (Or its enzymatically inactive variant)</fullName>
    </submittedName>
</protein>
<dbReference type="Proteomes" id="UP000183417">
    <property type="component" value="Unassembled WGS sequence"/>
</dbReference>
<dbReference type="Pfam" id="PF01590">
    <property type="entry name" value="GAF"/>
    <property type="match status" value="1"/>
</dbReference>
<dbReference type="Gene3D" id="3.20.20.450">
    <property type="entry name" value="EAL domain"/>
    <property type="match status" value="1"/>
</dbReference>
<dbReference type="Gene3D" id="3.30.70.270">
    <property type="match status" value="1"/>
</dbReference>
<gene>
    <name evidence="2" type="ORF">SAMN05421547_11427</name>
</gene>
<dbReference type="Pfam" id="PF00563">
    <property type="entry name" value="EAL"/>
    <property type="match status" value="1"/>
</dbReference>